<keyword evidence="3" id="KW-0663">Pyridoxal phosphate</keyword>
<feature type="transmembrane region" description="Helical" evidence="6">
    <location>
        <begin position="314"/>
        <end position="334"/>
    </location>
</feature>
<accession>A0ABQ9EZE8</accession>
<protein>
    <recommendedName>
        <fullName evidence="11">Diaminopimelate decarboxylase</fullName>
    </recommendedName>
</protein>
<evidence type="ECO:0000256" key="5">
    <source>
        <dbReference type="RuleBase" id="RU003737"/>
    </source>
</evidence>
<dbReference type="SUPFAM" id="SSF51419">
    <property type="entry name" value="PLP-binding barrel"/>
    <property type="match status" value="1"/>
</dbReference>
<reference evidence="9 10" key="1">
    <citation type="submission" date="2022-12" db="EMBL/GenBank/DDBJ databases">
        <title>Chromosome-level genome of Tegillarca granosa.</title>
        <authorList>
            <person name="Kim J."/>
        </authorList>
    </citation>
    <scope>NUCLEOTIDE SEQUENCE [LARGE SCALE GENOMIC DNA]</scope>
    <source>
        <strain evidence="9">Teg-2019</strain>
        <tissue evidence="9">Adductor muscle</tissue>
    </source>
</reference>
<dbReference type="Proteomes" id="UP001217089">
    <property type="component" value="Unassembled WGS sequence"/>
</dbReference>
<evidence type="ECO:0008006" key="11">
    <source>
        <dbReference type="Google" id="ProtNLM"/>
    </source>
</evidence>
<evidence type="ECO:0000313" key="9">
    <source>
        <dbReference type="EMBL" id="KAJ8309311.1"/>
    </source>
</evidence>
<comment type="caution">
    <text evidence="9">The sequence shown here is derived from an EMBL/GenBank/DDBJ whole genome shotgun (WGS) entry which is preliminary data.</text>
</comment>
<keyword evidence="4" id="KW-0456">Lyase</keyword>
<dbReference type="InterPro" id="IPR029066">
    <property type="entry name" value="PLP-binding_barrel"/>
</dbReference>
<dbReference type="Pfam" id="PF00278">
    <property type="entry name" value="Orn_DAP_Arg_deC"/>
    <property type="match status" value="1"/>
</dbReference>
<evidence type="ECO:0000256" key="1">
    <source>
        <dbReference type="ARBA" id="ARBA00001933"/>
    </source>
</evidence>
<proteinExistence type="inferred from homology"/>
<gene>
    <name evidence="9" type="ORF">KUTeg_014185</name>
</gene>
<evidence type="ECO:0000313" key="10">
    <source>
        <dbReference type="Proteomes" id="UP001217089"/>
    </source>
</evidence>
<dbReference type="PANTHER" id="PTHR43727">
    <property type="entry name" value="DIAMINOPIMELATE DECARBOXYLASE"/>
    <property type="match status" value="1"/>
</dbReference>
<feature type="domain" description="Orn/DAP/Arg decarboxylase 2 C-terminal" evidence="7">
    <location>
        <begin position="217"/>
        <end position="302"/>
    </location>
</feature>
<dbReference type="EMBL" id="JARBDR010000657">
    <property type="protein sequence ID" value="KAJ8309311.1"/>
    <property type="molecule type" value="Genomic_DNA"/>
</dbReference>
<dbReference type="InterPro" id="IPR022644">
    <property type="entry name" value="De-COase2_N"/>
</dbReference>
<keyword evidence="6" id="KW-0812">Transmembrane</keyword>
<evidence type="ECO:0000256" key="6">
    <source>
        <dbReference type="SAM" id="Phobius"/>
    </source>
</evidence>
<dbReference type="InterPro" id="IPR002986">
    <property type="entry name" value="DAP_deCOOHase_LysA"/>
</dbReference>
<evidence type="ECO:0000256" key="2">
    <source>
        <dbReference type="ARBA" id="ARBA00022793"/>
    </source>
</evidence>
<organism evidence="9 10">
    <name type="scientific">Tegillarca granosa</name>
    <name type="common">Malaysian cockle</name>
    <name type="synonym">Anadara granosa</name>
    <dbReference type="NCBI Taxonomy" id="220873"/>
    <lineage>
        <taxon>Eukaryota</taxon>
        <taxon>Metazoa</taxon>
        <taxon>Spiralia</taxon>
        <taxon>Lophotrochozoa</taxon>
        <taxon>Mollusca</taxon>
        <taxon>Bivalvia</taxon>
        <taxon>Autobranchia</taxon>
        <taxon>Pteriomorphia</taxon>
        <taxon>Arcoida</taxon>
        <taxon>Arcoidea</taxon>
        <taxon>Arcidae</taxon>
        <taxon>Tegillarca</taxon>
    </lineage>
</organism>
<sequence>MFTDTRLAEWNYDWLLNLGFDPSRLMFNGNGKMKWELEMAINASALLNIDSVFNLKQTMNVCEELGKSANVLLRINPSIDVNVHKYFATGKGGSKFGLDKEELEECLQTLCTTDHKVNVIGLHCHLGSTIDDADRTFPFQSQDKPLIEQLEQNLAATKYSVSQITNKNNSGENDSKQLKLDVNEREEIIQAVKDYKQSKISRFTFQNVLKKYPDIVDCVPIDSDITLVLEPGRSLVGNAAVFITTVLGCKKSNDKRYIVIDGAMNDIIRPSFYKAYHHIDFTEPCYKINEKNQKTKQVYDIVLSVNVQTFWDRYVITMIFVVVWCFCFVLNISLIKLYMDRMQCVCFNCNSFEHTVKNMLSRNLKFFHGYLYWHMNDRLLATPFEGCGLAVFDVGAYCSTLASNYNMRLKPGEVMVDGDRWRFIRYPDKYDDLIKNYIDKPDTKN</sequence>
<keyword evidence="2" id="KW-0210">Decarboxylase</keyword>
<comment type="similarity">
    <text evidence="5">Belongs to the Orn/Lys/Arg decarboxylase class-II family.</text>
</comment>
<dbReference type="Gene3D" id="3.20.20.10">
    <property type="entry name" value="Alanine racemase"/>
    <property type="match status" value="1"/>
</dbReference>
<dbReference type="PRINTS" id="PR01181">
    <property type="entry name" value="DAPDCRBXLASE"/>
</dbReference>
<dbReference type="InterPro" id="IPR009006">
    <property type="entry name" value="Ala_racemase/Decarboxylase_C"/>
</dbReference>
<dbReference type="InterPro" id="IPR000183">
    <property type="entry name" value="Orn/DAP/Arg_de-COase"/>
</dbReference>
<keyword evidence="6" id="KW-0472">Membrane</keyword>
<dbReference type="InterPro" id="IPR022643">
    <property type="entry name" value="De-COase2_C"/>
</dbReference>
<dbReference type="PRINTS" id="PR01179">
    <property type="entry name" value="ODADCRBXLASE"/>
</dbReference>
<dbReference type="SUPFAM" id="SSF50621">
    <property type="entry name" value="Alanine racemase C-terminal domain-like"/>
    <property type="match status" value="2"/>
</dbReference>
<comment type="cofactor">
    <cofactor evidence="1">
        <name>pyridoxal 5'-phosphate</name>
        <dbReference type="ChEBI" id="CHEBI:597326"/>
    </cofactor>
</comment>
<evidence type="ECO:0000259" key="8">
    <source>
        <dbReference type="Pfam" id="PF02784"/>
    </source>
</evidence>
<evidence type="ECO:0000256" key="4">
    <source>
        <dbReference type="ARBA" id="ARBA00023239"/>
    </source>
</evidence>
<feature type="domain" description="Orn/DAP/Arg decarboxylase 2 N-terminal" evidence="8">
    <location>
        <begin position="16"/>
        <end position="134"/>
    </location>
</feature>
<keyword evidence="6" id="KW-1133">Transmembrane helix</keyword>
<dbReference type="Pfam" id="PF02784">
    <property type="entry name" value="Orn_Arg_deC_N"/>
    <property type="match status" value="1"/>
</dbReference>
<dbReference type="PANTHER" id="PTHR43727:SF2">
    <property type="entry name" value="GROUP IV DECARBOXYLASE"/>
    <property type="match status" value="1"/>
</dbReference>
<dbReference type="Gene3D" id="2.40.37.10">
    <property type="entry name" value="Lyase, Ornithine Decarboxylase, Chain A, domain 1"/>
    <property type="match status" value="2"/>
</dbReference>
<name>A0ABQ9EZE8_TEGGR</name>
<evidence type="ECO:0000259" key="7">
    <source>
        <dbReference type="Pfam" id="PF00278"/>
    </source>
</evidence>
<evidence type="ECO:0000256" key="3">
    <source>
        <dbReference type="ARBA" id="ARBA00022898"/>
    </source>
</evidence>
<keyword evidence="10" id="KW-1185">Reference proteome</keyword>